<proteinExistence type="predicted"/>
<accession>W3XHP9</accession>
<organism evidence="1 2">
    <name type="scientific">Pestalotiopsis fici (strain W106-1 / CGMCC3.15140)</name>
    <dbReference type="NCBI Taxonomy" id="1229662"/>
    <lineage>
        <taxon>Eukaryota</taxon>
        <taxon>Fungi</taxon>
        <taxon>Dikarya</taxon>
        <taxon>Ascomycota</taxon>
        <taxon>Pezizomycotina</taxon>
        <taxon>Sordariomycetes</taxon>
        <taxon>Xylariomycetidae</taxon>
        <taxon>Amphisphaeriales</taxon>
        <taxon>Sporocadaceae</taxon>
        <taxon>Pestalotiopsis</taxon>
    </lineage>
</organism>
<evidence type="ECO:0000313" key="1">
    <source>
        <dbReference type="EMBL" id="ETS85608.1"/>
    </source>
</evidence>
<evidence type="ECO:0000313" key="2">
    <source>
        <dbReference type="Proteomes" id="UP000030651"/>
    </source>
</evidence>
<dbReference type="InParanoid" id="W3XHP9"/>
<dbReference type="Proteomes" id="UP000030651">
    <property type="component" value="Unassembled WGS sequence"/>
</dbReference>
<evidence type="ECO:0008006" key="3">
    <source>
        <dbReference type="Google" id="ProtNLM"/>
    </source>
</evidence>
<gene>
    <name evidence="1" type="ORF">PFICI_03633</name>
</gene>
<name>W3XHP9_PESFW</name>
<sequence>MSSPDASCHLLRLAPELVALITSCLPNSAIKNLRLSCRALSGSAALRLHRVFLSPNPRNVEVFRAVADHEVFRRRIVEIIWDDALLLDRGPGHIPGPTDGPISPEWYDRACGINLLELDKVKKSNHPDYAVAKLQMAAQLPFNVSWEHYQELLGQQEEVIASKSDIEALRYGLQQFPALKRITITPAAHGLLFIPLYETPMIRALPHGFNYPIPRGWPTPERGDAPYYVQSWDRDKSKWRGFNIVTRELASAPHGHSITELVLDVHYLNTGLNCHVFDGQNDEYDNLVKILRQPGFSRLDLALLSDGQQYQGWSSFRNGNLRSALSEATDLQHINFESQTNQLQFWEPEKFDRHFLPLDTLLPVERWHKLRHFGLSNFLVRQDDLLALLAALPKSVRSVELGFLLFLDERSHKDLLDAMRQTLGWRDRPVNERPTVTILCPQHKTKIPWRYMWIRDAVNDFLYDNATNPFSDMDLDGIWPDVNRGAILRWPFLPALDEPY</sequence>
<reference evidence="2" key="1">
    <citation type="journal article" date="2015" name="BMC Genomics">
        <title>Genomic and transcriptomic analysis of the endophytic fungus Pestalotiopsis fici reveals its lifestyle and high potential for synthesis of natural products.</title>
        <authorList>
            <person name="Wang X."/>
            <person name="Zhang X."/>
            <person name="Liu L."/>
            <person name="Xiang M."/>
            <person name="Wang W."/>
            <person name="Sun X."/>
            <person name="Che Y."/>
            <person name="Guo L."/>
            <person name="Liu G."/>
            <person name="Guo L."/>
            <person name="Wang C."/>
            <person name="Yin W.B."/>
            <person name="Stadler M."/>
            <person name="Zhang X."/>
            <person name="Liu X."/>
        </authorList>
    </citation>
    <scope>NUCLEOTIDE SEQUENCE [LARGE SCALE GENOMIC DNA]</scope>
    <source>
        <strain evidence="2">W106-1 / CGMCC3.15140</strain>
    </source>
</reference>
<dbReference type="STRING" id="1229662.W3XHP9"/>
<keyword evidence="2" id="KW-1185">Reference proteome</keyword>
<dbReference type="HOGENOM" id="CLU_021598_2_0_1"/>
<dbReference type="eggNOG" id="ENOG502SJQV">
    <property type="taxonomic scope" value="Eukaryota"/>
</dbReference>
<dbReference type="KEGG" id="pfy:PFICI_03633"/>
<dbReference type="EMBL" id="KI912110">
    <property type="protein sequence ID" value="ETS85608.1"/>
    <property type="molecule type" value="Genomic_DNA"/>
</dbReference>
<dbReference type="OrthoDB" id="5422579at2759"/>
<dbReference type="GeneID" id="19268646"/>
<dbReference type="OMA" id="VTEVIWD"/>
<dbReference type="RefSeq" id="XP_007830405.1">
    <property type="nucleotide sequence ID" value="XM_007832214.1"/>
</dbReference>
<protein>
    <recommendedName>
        <fullName evidence="3">F-box domain-containing protein</fullName>
    </recommendedName>
</protein>
<dbReference type="AlphaFoldDB" id="W3XHP9"/>